<name>A0A9X1AI16_9SPHN</name>
<proteinExistence type="predicted"/>
<evidence type="ECO:0000313" key="2">
    <source>
        <dbReference type="EMBL" id="MBT2185501.1"/>
    </source>
</evidence>
<evidence type="ECO:0000256" key="1">
    <source>
        <dbReference type="SAM" id="Phobius"/>
    </source>
</evidence>
<keyword evidence="1" id="KW-0812">Transmembrane</keyword>
<protein>
    <submittedName>
        <fullName evidence="2">DUF1467 family protein</fullName>
    </submittedName>
</protein>
<sequence length="94" mass="10814">MRWTSLLAIYFLFWFLSLFLVLPFGIRTTDEVGGEKIPGQADSAPHEFRPLRIVLRTSLVALALFALFYANYSFGWITTDTLRSWFHGPAEANR</sequence>
<dbReference type="Pfam" id="PF07330">
    <property type="entry name" value="DUF1467"/>
    <property type="match status" value="1"/>
</dbReference>
<feature type="transmembrane region" description="Helical" evidence="1">
    <location>
        <begin position="53"/>
        <end position="72"/>
    </location>
</feature>
<dbReference type="AlphaFoldDB" id="A0A9X1AI16"/>
<dbReference type="RefSeq" id="WP_214621250.1">
    <property type="nucleotide sequence ID" value="NZ_JAHGAW010000001.1"/>
</dbReference>
<evidence type="ECO:0000313" key="3">
    <source>
        <dbReference type="Proteomes" id="UP001138757"/>
    </source>
</evidence>
<gene>
    <name evidence="2" type="ORF">KK488_00890</name>
</gene>
<feature type="transmembrane region" description="Helical" evidence="1">
    <location>
        <begin position="6"/>
        <end position="26"/>
    </location>
</feature>
<organism evidence="2 3">
    <name type="scientific">Sphingobium nicotianae</name>
    <dbReference type="NCBI Taxonomy" id="2782607"/>
    <lineage>
        <taxon>Bacteria</taxon>
        <taxon>Pseudomonadati</taxon>
        <taxon>Pseudomonadota</taxon>
        <taxon>Alphaproteobacteria</taxon>
        <taxon>Sphingomonadales</taxon>
        <taxon>Sphingomonadaceae</taxon>
        <taxon>Sphingobium</taxon>
    </lineage>
</organism>
<keyword evidence="3" id="KW-1185">Reference proteome</keyword>
<dbReference type="Proteomes" id="UP001138757">
    <property type="component" value="Unassembled WGS sequence"/>
</dbReference>
<accession>A0A9X1AI16</accession>
<comment type="caution">
    <text evidence="2">The sequence shown here is derived from an EMBL/GenBank/DDBJ whole genome shotgun (WGS) entry which is preliminary data.</text>
</comment>
<dbReference type="EMBL" id="JAHGAW010000001">
    <property type="protein sequence ID" value="MBT2185501.1"/>
    <property type="molecule type" value="Genomic_DNA"/>
</dbReference>
<reference evidence="2" key="1">
    <citation type="submission" date="2021-05" db="EMBL/GenBank/DDBJ databases">
        <title>Genome of Sphingobium sp. strain.</title>
        <authorList>
            <person name="Fan R."/>
        </authorList>
    </citation>
    <scope>NUCLEOTIDE SEQUENCE</scope>
    <source>
        <strain evidence="2">H33</strain>
    </source>
</reference>
<keyword evidence="1" id="KW-1133">Transmembrane helix</keyword>
<keyword evidence="1" id="KW-0472">Membrane</keyword>
<dbReference type="InterPro" id="IPR009935">
    <property type="entry name" value="DUF1467"/>
</dbReference>